<name>A0A8C5XUJ1_MICMU</name>
<dbReference type="EMBL" id="ABDC03024323">
    <property type="status" value="NOT_ANNOTATED_CDS"/>
    <property type="molecule type" value="Genomic_DNA"/>
</dbReference>
<reference evidence="1" key="2">
    <citation type="submission" date="2025-08" db="UniProtKB">
        <authorList>
            <consortium name="Ensembl"/>
        </authorList>
    </citation>
    <scope>IDENTIFICATION</scope>
</reference>
<dbReference type="Proteomes" id="UP000694394">
    <property type="component" value="Chromosome 20"/>
</dbReference>
<keyword evidence="2" id="KW-1185">Reference proteome</keyword>
<organism evidence="1 2">
    <name type="scientific">Microcebus murinus</name>
    <name type="common">Gray mouse lemur</name>
    <name type="synonym">Lemur murinus</name>
    <dbReference type="NCBI Taxonomy" id="30608"/>
    <lineage>
        <taxon>Eukaryota</taxon>
        <taxon>Metazoa</taxon>
        <taxon>Chordata</taxon>
        <taxon>Craniata</taxon>
        <taxon>Vertebrata</taxon>
        <taxon>Euteleostomi</taxon>
        <taxon>Mammalia</taxon>
        <taxon>Eutheria</taxon>
        <taxon>Euarchontoglires</taxon>
        <taxon>Primates</taxon>
        <taxon>Strepsirrhini</taxon>
        <taxon>Lemuriformes</taxon>
        <taxon>Cheirogaleidae</taxon>
        <taxon>Microcebus</taxon>
    </lineage>
</organism>
<protein>
    <submittedName>
        <fullName evidence="1">Uncharacterized protein</fullName>
    </submittedName>
</protein>
<dbReference type="GeneTree" id="ENSGT00940000163203"/>
<dbReference type="AlphaFoldDB" id="A0A8C5XUJ1"/>
<sequence length="19" mass="2067">MEPEKQAPVSSVSEAPPRQ</sequence>
<accession>A0A8C5XUJ1</accession>
<reference evidence="1" key="1">
    <citation type="submission" date="2016-12" db="EMBL/GenBank/DDBJ databases">
        <title>Mouse lemur reference genome and diversity panel.</title>
        <authorList>
            <person name="Harris R."/>
            <person name="Larsen P."/>
            <person name="Liu Y."/>
            <person name="Hughes D.S."/>
            <person name="Murali S."/>
            <person name="Raveendran M."/>
            <person name="Korchina V."/>
            <person name="Wang M."/>
            <person name="Jhangiani S."/>
            <person name="Bandaranaike D."/>
            <person name="Bellair M."/>
            <person name="Blankenburg K."/>
            <person name="Chao H."/>
            <person name="Dahdouli M."/>
            <person name="Dinh H."/>
            <person name="Doddapaneni H."/>
            <person name="English A."/>
            <person name="Firestine M."/>
            <person name="Gnanaolivu R."/>
            <person name="Gross S."/>
            <person name="Hernandez B."/>
            <person name="Javaid M."/>
            <person name="Jayaseelan J."/>
            <person name="Jones J."/>
            <person name="Khan Z."/>
            <person name="Kovar C."/>
            <person name="Kurapati P."/>
            <person name="Le B."/>
            <person name="Lee S."/>
            <person name="Li M."/>
            <person name="Mathew T."/>
            <person name="Narasimhan A."/>
            <person name="Ngo D."/>
            <person name="Nguyen L."/>
            <person name="Okwuonu G."/>
            <person name="Ongeri F."/>
            <person name="Osuji N."/>
            <person name="Pu L.-L."/>
            <person name="Puazo M."/>
            <person name="Quiroz J."/>
            <person name="Raj R."/>
            <person name="Rajbhandari K."/>
            <person name="Reid J.G."/>
            <person name="Santibanez J."/>
            <person name="Sexton D."/>
            <person name="Skinner E."/>
            <person name="Vee V."/>
            <person name="Weissenberger G."/>
            <person name="Wu Y."/>
            <person name="Xin Y."/>
            <person name="Han Y."/>
            <person name="Campbell C."/>
            <person name="Brown A."/>
            <person name="Sullivan B."/>
            <person name="Shelton J."/>
            <person name="Brown S."/>
            <person name="Dudchenko O."/>
            <person name="Machol I."/>
            <person name="Durand N."/>
            <person name="Shamim M."/>
            <person name="Lieberman A."/>
            <person name="Muzny D.M."/>
            <person name="Richards S."/>
            <person name="Yoder A."/>
            <person name="Worley K.C."/>
            <person name="Rogers J."/>
            <person name="Gibbs R.A."/>
        </authorList>
    </citation>
    <scope>NUCLEOTIDE SEQUENCE [LARGE SCALE GENOMIC DNA]</scope>
</reference>
<reference evidence="1" key="3">
    <citation type="submission" date="2025-09" db="UniProtKB">
        <authorList>
            <consortium name="Ensembl"/>
        </authorList>
    </citation>
    <scope>IDENTIFICATION</scope>
</reference>
<gene>
    <name evidence="1" type="primary">LOC105859029</name>
</gene>
<evidence type="ECO:0000313" key="2">
    <source>
        <dbReference type="Proteomes" id="UP000694394"/>
    </source>
</evidence>
<evidence type="ECO:0000313" key="1">
    <source>
        <dbReference type="Ensembl" id="ENSMICP00000041499.1"/>
    </source>
</evidence>
<proteinExistence type="predicted"/>
<dbReference type="Ensembl" id="ENSMICT00000061637.1">
    <property type="protein sequence ID" value="ENSMICP00000041499.1"/>
    <property type="gene ID" value="ENSMICG00000047605.1"/>
</dbReference>